<dbReference type="PANTHER" id="PTHR30469:SF15">
    <property type="entry name" value="HLYD FAMILY OF SECRETION PROTEINS"/>
    <property type="match status" value="1"/>
</dbReference>
<dbReference type="FunFam" id="2.40.420.20:FF:000006">
    <property type="entry name" value="RND family efflux transporter MFP subunit"/>
    <property type="match status" value="1"/>
</dbReference>
<evidence type="ECO:0000313" key="5">
    <source>
        <dbReference type="Proteomes" id="UP000054729"/>
    </source>
</evidence>
<dbReference type="GO" id="GO:0015562">
    <property type="term" value="F:efflux transmembrane transporter activity"/>
    <property type="evidence" value="ECO:0007669"/>
    <property type="project" value="TreeGrafter"/>
</dbReference>
<name>A0A0W1AMA6_9GAMM</name>
<evidence type="ECO:0000256" key="1">
    <source>
        <dbReference type="ARBA" id="ARBA00009477"/>
    </source>
</evidence>
<dbReference type="InterPro" id="IPR058637">
    <property type="entry name" value="YknX-like_C"/>
</dbReference>
<dbReference type="Pfam" id="PF25989">
    <property type="entry name" value="YknX_C"/>
    <property type="match status" value="1"/>
</dbReference>
<proteinExistence type="inferred from homology"/>
<feature type="domain" description="YknX-like C-terminal permuted SH3-like" evidence="3">
    <location>
        <begin position="137"/>
        <end position="203"/>
    </location>
</feature>
<comment type="similarity">
    <text evidence="1">Belongs to the membrane fusion protein (MFP) (TC 8.A.1) family.</text>
</comment>
<keyword evidence="5" id="KW-1185">Reference proteome</keyword>
<evidence type="ECO:0000259" key="3">
    <source>
        <dbReference type="Pfam" id="PF25989"/>
    </source>
</evidence>
<reference evidence="4 5" key="1">
    <citation type="submission" date="2015-11" db="EMBL/GenBank/DDBJ databases">
        <title>Genomic analysis of 38 Legionella species identifies large and diverse effector repertoires.</title>
        <authorList>
            <person name="Burstein D."/>
            <person name="Amaro F."/>
            <person name="Zusman T."/>
            <person name="Lifshitz Z."/>
            <person name="Cohen O."/>
            <person name="Gilbert J.A."/>
            <person name="Pupko T."/>
            <person name="Shuman H.A."/>
            <person name="Segal G."/>
        </authorList>
    </citation>
    <scope>NUCLEOTIDE SEQUENCE [LARGE SCALE GENOMIC DNA]</scope>
    <source>
        <strain evidence="4 5">ATCC 51914</strain>
    </source>
</reference>
<dbReference type="AlphaFoldDB" id="A0A0W1AMA6"/>
<organism evidence="4 5">
    <name type="scientific">Legionella waltersii</name>
    <dbReference type="NCBI Taxonomy" id="66969"/>
    <lineage>
        <taxon>Bacteria</taxon>
        <taxon>Pseudomonadati</taxon>
        <taxon>Pseudomonadota</taxon>
        <taxon>Gammaproteobacteria</taxon>
        <taxon>Legionellales</taxon>
        <taxon>Legionellaceae</taxon>
        <taxon>Legionella</taxon>
    </lineage>
</organism>
<dbReference type="InterPro" id="IPR006143">
    <property type="entry name" value="RND_pump_MFP"/>
</dbReference>
<evidence type="ECO:0000256" key="2">
    <source>
        <dbReference type="ARBA" id="ARBA00022448"/>
    </source>
</evidence>
<dbReference type="Proteomes" id="UP000054729">
    <property type="component" value="Unassembled WGS sequence"/>
</dbReference>
<dbReference type="EMBL" id="LNZB01000015">
    <property type="protein sequence ID" value="KTD82474.1"/>
    <property type="molecule type" value="Genomic_DNA"/>
</dbReference>
<dbReference type="STRING" id="66969.Lwal_0951"/>
<dbReference type="PANTHER" id="PTHR30469">
    <property type="entry name" value="MULTIDRUG RESISTANCE PROTEIN MDTA"/>
    <property type="match status" value="1"/>
</dbReference>
<comment type="caution">
    <text evidence="4">The sequence shown here is derived from an EMBL/GenBank/DDBJ whole genome shotgun (WGS) entry which is preliminary data.</text>
</comment>
<keyword evidence="2" id="KW-0813">Transport</keyword>
<dbReference type="Gene3D" id="2.40.420.20">
    <property type="match status" value="1"/>
</dbReference>
<protein>
    <submittedName>
        <fullName evidence="4">Chemiosmotic efflux system protein B-like protein</fullName>
    </submittedName>
</protein>
<dbReference type="Gene3D" id="2.40.30.170">
    <property type="match status" value="1"/>
</dbReference>
<evidence type="ECO:0000313" key="4">
    <source>
        <dbReference type="EMBL" id="KTD82474.1"/>
    </source>
</evidence>
<dbReference type="PATRIC" id="fig|66969.6.peg.1030"/>
<gene>
    <name evidence="4" type="primary">ceaB</name>
    <name evidence="4" type="ORF">Lwal_0951</name>
</gene>
<accession>A0A0W1AMA6</accession>
<sequence>MEKAKIELLNLQNQQQNQNGTVLRSEVEGTVIAVNVSAGQIIAANSVLLNFSNGENRQIRLGVENEDITKLKVGAQVIITALDNDTSKHLSTISNITGQIDASTGLIDVIVNVTNAPDLIPGSMVKGEILTKPKTRVISVPRSAVLYQQKKPYLFVIKKGKALLRWVVVGEDNGQMVSVINGLKAGERVVTVGNYELTDGLNVLEQKP</sequence>
<dbReference type="GO" id="GO:1990281">
    <property type="term" value="C:efflux pump complex"/>
    <property type="evidence" value="ECO:0007669"/>
    <property type="project" value="TreeGrafter"/>
</dbReference>
<dbReference type="NCBIfam" id="TIGR01730">
    <property type="entry name" value="RND_mfp"/>
    <property type="match status" value="1"/>
</dbReference>